<organism evidence="1 2">
    <name type="scientific">Adhaeribacter soli</name>
    <dbReference type="NCBI Taxonomy" id="2607655"/>
    <lineage>
        <taxon>Bacteria</taxon>
        <taxon>Pseudomonadati</taxon>
        <taxon>Bacteroidota</taxon>
        <taxon>Cytophagia</taxon>
        <taxon>Cytophagales</taxon>
        <taxon>Hymenobacteraceae</taxon>
        <taxon>Adhaeribacter</taxon>
    </lineage>
</organism>
<dbReference type="Proteomes" id="UP000326570">
    <property type="component" value="Unassembled WGS sequence"/>
</dbReference>
<proteinExistence type="predicted"/>
<evidence type="ECO:0000313" key="2">
    <source>
        <dbReference type="Proteomes" id="UP000326570"/>
    </source>
</evidence>
<protein>
    <submittedName>
        <fullName evidence="1">Uncharacterized protein</fullName>
    </submittedName>
</protein>
<comment type="caution">
    <text evidence="1">The sequence shown here is derived from an EMBL/GenBank/DDBJ whole genome shotgun (WGS) entry which is preliminary data.</text>
</comment>
<reference evidence="1 2" key="1">
    <citation type="submission" date="2019-09" db="EMBL/GenBank/DDBJ databases">
        <title>Genome sequence of Adhaeribacter sp. M2.</title>
        <authorList>
            <person name="Srinivasan S."/>
        </authorList>
    </citation>
    <scope>NUCLEOTIDE SEQUENCE [LARGE SCALE GENOMIC DNA]</scope>
    <source>
        <strain evidence="1 2">M2</strain>
    </source>
</reference>
<dbReference type="AlphaFoldDB" id="A0A5N1J792"/>
<name>A0A5N1J792_9BACT</name>
<gene>
    <name evidence="1" type="ORF">F0P94_03900</name>
</gene>
<sequence length="177" mass="19866">MKNFLFILLIAASLFLAILFYWQFSSAQKEVNLSRQRIADRDSKIYKQDRLIDSLQKRVTGLPQLAAGDTIELETPPSAQFADELGSLSESDINRLQKKGLRNPEVELKNSLIKNQSSLIPVKGTVGGTMTFRDIRILNDSYALAYFEDGHNGGNMLLKYSVANGVVTWKVLDSYSM</sequence>
<dbReference type="EMBL" id="VTWT01000002">
    <property type="protein sequence ID" value="KAA9340581.1"/>
    <property type="molecule type" value="Genomic_DNA"/>
</dbReference>
<accession>A0A5N1J792</accession>
<keyword evidence="2" id="KW-1185">Reference proteome</keyword>
<evidence type="ECO:0000313" key="1">
    <source>
        <dbReference type="EMBL" id="KAA9340581.1"/>
    </source>
</evidence>
<dbReference type="RefSeq" id="WP_150902493.1">
    <property type="nucleotide sequence ID" value="NZ_VTWT01000002.1"/>
</dbReference>